<evidence type="ECO:0000256" key="3">
    <source>
        <dbReference type="ARBA" id="ARBA00012379"/>
    </source>
</evidence>
<dbReference type="InterPro" id="IPR029054">
    <property type="entry name" value="dUTPase-like"/>
</dbReference>
<dbReference type="GO" id="GO:0004170">
    <property type="term" value="F:dUTP diphosphatase activity"/>
    <property type="evidence" value="ECO:0007669"/>
    <property type="project" value="UniProtKB-EC"/>
</dbReference>
<name>M8BQ59_AEGTA</name>
<comment type="similarity">
    <text evidence="2">Belongs to the dUTPase family.</text>
</comment>
<evidence type="ECO:0000256" key="1">
    <source>
        <dbReference type="ARBA" id="ARBA00005142"/>
    </source>
</evidence>
<evidence type="ECO:0000256" key="2">
    <source>
        <dbReference type="ARBA" id="ARBA00006581"/>
    </source>
</evidence>
<evidence type="ECO:0000313" key="6">
    <source>
        <dbReference type="EnsemblPlants" id="EMT08904"/>
    </source>
</evidence>
<sequence>MPPWAATPVLPLLILLLLLLLVQGRGGHGAITIATLDMDVDMGVEAAQMGAEPAAHGRLLWATDGERRIQKLRETAQLEPTDLIDVYYESADNSNNTLEEILQSQDQYIRDVLGNSLVPKAVATSDMDMDDHLKVCRFLPKLNDEILAERNALYKERLSSLENLVLIMVIDADYRDSVGVVLFNNSEADFAVKPGDRVTQMILHVIAMPEVAEVLGIIVFFHVGVAGVDDGLGEVNHGVLLLPVADDLVLLLDVDKLVASDGRIVAFCLLSTVAKVQSRCR</sequence>
<proteinExistence type="inferred from homology"/>
<dbReference type="AlphaFoldDB" id="M8BQ59"/>
<dbReference type="GO" id="GO:0046081">
    <property type="term" value="P:dUTP catabolic process"/>
    <property type="evidence" value="ECO:0007669"/>
    <property type="project" value="InterPro"/>
</dbReference>
<evidence type="ECO:0000259" key="5">
    <source>
        <dbReference type="Pfam" id="PF00692"/>
    </source>
</evidence>
<dbReference type="Gene3D" id="2.70.40.10">
    <property type="match status" value="1"/>
</dbReference>
<dbReference type="GO" id="GO:0006226">
    <property type="term" value="P:dUMP biosynthetic process"/>
    <property type="evidence" value="ECO:0007669"/>
    <property type="project" value="InterPro"/>
</dbReference>
<protein>
    <recommendedName>
        <fullName evidence="3">dUTP diphosphatase</fullName>
        <ecNumber evidence="3">3.6.1.23</ecNumber>
    </recommendedName>
</protein>
<reference evidence="6" key="1">
    <citation type="submission" date="2015-06" db="UniProtKB">
        <authorList>
            <consortium name="EnsemblPlants"/>
        </authorList>
    </citation>
    <scope>IDENTIFICATION</scope>
</reference>
<dbReference type="GO" id="GO:0000287">
    <property type="term" value="F:magnesium ion binding"/>
    <property type="evidence" value="ECO:0007669"/>
    <property type="project" value="InterPro"/>
</dbReference>
<dbReference type="EnsemblPlants" id="EMT08904">
    <property type="protein sequence ID" value="EMT08904"/>
    <property type="gene ID" value="F775_25110"/>
</dbReference>
<dbReference type="InterPro" id="IPR008181">
    <property type="entry name" value="dUTPase"/>
</dbReference>
<organism evidence="6">
    <name type="scientific">Aegilops tauschii</name>
    <name type="common">Tausch's goatgrass</name>
    <name type="synonym">Aegilops squarrosa</name>
    <dbReference type="NCBI Taxonomy" id="37682"/>
    <lineage>
        <taxon>Eukaryota</taxon>
        <taxon>Viridiplantae</taxon>
        <taxon>Streptophyta</taxon>
        <taxon>Embryophyta</taxon>
        <taxon>Tracheophyta</taxon>
        <taxon>Spermatophyta</taxon>
        <taxon>Magnoliopsida</taxon>
        <taxon>Liliopsida</taxon>
        <taxon>Poales</taxon>
        <taxon>Poaceae</taxon>
        <taxon>BOP clade</taxon>
        <taxon>Pooideae</taxon>
        <taxon>Triticodae</taxon>
        <taxon>Triticeae</taxon>
        <taxon>Triticinae</taxon>
        <taxon>Aegilops</taxon>
    </lineage>
</organism>
<feature type="domain" description="dUTPase-like" evidence="5">
    <location>
        <begin position="164"/>
        <end position="214"/>
    </location>
</feature>
<dbReference type="InterPro" id="IPR036157">
    <property type="entry name" value="dUTPase-like_sf"/>
</dbReference>
<dbReference type="PANTHER" id="PTHR11241:SF0">
    <property type="entry name" value="DEOXYURIDINE 5'-TRIPHOSPHATE NUCLEOTIDOHYDROLASE"/>
    <property type="match status" value="1"/>
</dbReference>
<comment type="pathway">
    <text evidence="1">Pyrimidine metabolism; dUMP biosynthesis; dUMP from dCTP (dUTP route): step 2/2.</text>
</comment>
<dbReference type="Pfam" id="PF00692">
    <property type="entry name" value="dUTPase"/>
    <property type="match status" value="1"/>
</dbReference>
<accession>M8BQ59</accession>
<dbReference type="ExpressionAtlas" id="M8BQ59">
    <property type="expression patterns" value="baseline"/>
</dbReference>
<evidence type="ECO:0000256" key="4">
    <source>
        <dbReference type="ARBA" id="ARBA00023080"/>
    </source>
</evidence>
<dbReference type="EC" id="3.6.1.23" evidence="3"/>
<dbReference type="SUPFAM" id="SSF51283">
    <property type="entry name" value="dUTPase-like"/>
    <property type="match status" value="1"/>
</dbReference>
<keyword evidence="4" id="KW-0546">Nucleotide metabolism</keyword>
<dbReference type="PANTHER" id="PTHR11241">
    <property type="entry name" value="DEOXYURIDINE 5'-TRIPHOSPHATE NUCLEOTIDOHYDROLASE"/>
    <property type="match status" value="1"/>
</dbReference>